<accession>A0A803JAH8</accession>
<feature type="region of interest" description="Disordered" evidence="1">
    <location>
        <begin position="54"/>
        <end position="80"/>
    </location>
</feature>
<feature type="domain" description="Little elongation complex subunit 2 C-terminal" evidence="2">
    <location>
        <begin position="661"/>
        <end position="868"/>
    </location>
</feature>
<proteinExistence type="predicted"/>
<evidence type="ECO:0000256" key="1">
    <source>
        <dbReference type="SAM" id="MobiDB-lite"/>
    </source>
</evidence>
<dbReference type="AlphaFoldDB" id="A0A803JAH8"/>
<dbReference type="Pfam" id="PF10505">
    <property type="entry name" value="NARG2_C"/>
    <property type="match status" value="1"/>
</dbReference>
<evidence type="ECO:0000259" key="2">
    <source>
        <dbReference type="Pfam" id="PF10505"/>
    </source>
</evidence>
<feature type="compositionally biased region" description="Basic and acidic residues" evidence="1">
    <location>
        <begin position="876"/>
        <end position="887"/>
    </location>
</feature>
<dbReference type="GeneTree" id="ENSGT00390000006883"/>
<dbReference type="Ensembl" id="ENSXETT00000123585">
    <property type="protein sequence ID" value="ENSXETP00000104877"/>
    <property type="gene ID" value="ENSXETG00000021120"/>
</dbReference>
<dbReference type="FunCoup" id="A0A803JAH8">
    <property type="interactions" value="4460"/>
</dbReference>
<dbReference type="PANTHER" id="PTHR14633">
    <property type="entry name" value="LITTLE ELONGATION COMPLEX SUBUNIT 2"/>
    <property type="match status" value="1"/>
</dbReference>
<feature type="compositionally biased region" description="Basic and acidic residues" evidence="1">
    <location>
        <begin position="527"/>
        <end position="543"/>
    </location>
</feature>
<dbReference type="InterPro" id="IPR019535">
    <property type="entry name" value="ICE2_C"/>
</dbReference>
<protein>
    <submittedName>
        <fullName evidence="3">Interactor of little elongation complex ELL subunit 2</fullName>
    </submittedName>
</protein>
<name>A0A803JAH8_XENTR</name>
<gene>
    <name evidence="3" type="primary">ice2</name>
</gene>
<dbReference type="PANTHER" id="PTHR14633:SF3">
    <property type="entry name" value="LITTLE ELONGATION COMPLEX SUBUNIT 2"/>
    <property type="match status" value="1"/>
</dbReference>
<feature type="region of interest" description="Disordered" evidence="1">
    <location>
        <begin position="1"/>
        <end position="23"/>
    </location>
</feature>
<reference evidence="3" key="1">
    <citation type="journal article" date="2010" name="Science">
        <title>The genome of the Western clawed frog Xenopus tropicalis.</title>
        <authorList>
            <person name="Hellsten U."/>
            <person name="Harland R.M."/>
            <person name="Gilchrist M.J."/>
            <person name="Hendrix D."/>
            <person name="Jurka J."/>
            <person name="Kapitonov V."/>
            <person name="Ovcharenko I."/>
            <person name="Putnam N.H."/>
            <person name="Shu S."/>
            <person name="Taher L."/>
            <person name="Blitz I.L."/>
            <person name="Blumberg B."/>
            <person name="Dichmann D.S."/>
            <person name="Dubchak I."/>
            <person name="Amaya E."/>
            <person name="Detter J.C."/>
            <person name="Fletcher R."/>
            <person name="Gerhard D.S."/>
            <person name="Goodstein D."/>
            <person name="Graves T."/>
            <person name="Grigoriev I.V."/>
            <person name="Grimwood J."/>
            <person name="Kawashima T."/>
            <person name="Lindquist E."/>
            <person name="Lucas S.M."/>
            <person name="Mead P.E."/>
            <person name="Mitros T."/>
            <person name="Ogino H."/>
            <person name="Ohta Y."/>
            <person name="Poliakov A.V."/>
            <person name="Pollet N."/>
            <person name="Robert J."/>
            <person name="Salamov A."/>
            <person name="Sater A.K."/>
            <person name="Schmutz J."/>
            <person name="Terry A."/>
            <person name="Vize P.D."/>
            <person name="Warren W.C."/>
            <person name="Wells D."/>
            <person name="Wills A."/>
            <person name="Wilson R.K."/>
            <person name="Zimmerman L.B."/>
            <person name="Zorn A.M."/>
            <person name="Grainger R."/>
            <person name="Grammer T."/>
            <person name="Khokha M.K."/>
            <person name="Richardson P.M."/>
            <person name="Rokhsar D.S."/>
        </authorList>
    </citation>
    <scope>NUCLEOTIDE SEQUENCE [LARGE SCALE GENOMIC DNA]</scope>
    <source>
        <strain evidence="3">Nigerian</strain>
    </source>
</reference>
<feature type="compositionally biased region" description="Polar residues" evidence="1">
    <location>
        <begin position="544"/>
        <end position="560"/>
    </location>
</feature>
<dbReference type="GO" id="GO:0008023">
    <property type="term" value="C:transcription elongation factor complex"/>
    <property type="evidence" value="ECO:0007669"/>
    <property type="project" value="InterPro"/>
</dbReference>
<reference evidence="3" key="2">
    <citation type="submission" date="2021-03" db="UniProtKB">
        <authorList>
            <consortium name="Ensembl"/>
        </authorList>
    </citation>
    <scope>IDENTIFICATION</scope>
</reference>
<dbReference type="Xenbase" id="XB-GENE-5916977">
    <property type="gene designation" value="ice2"/>
</dbReference>
<feature type="region of interest" description="Disordered" evidence="1">
    <location>
        <begin position="862"/>
        <end position="937"/>
    </location>
</feature>
<dbReference type="Bgee" id="ENSXETG00000021120">
    <property type="expression patterns" value="Expressed in ovary and 13 other cell types or tissues"/>
</dbReference>
<feature type="compositionally biased region" description="Basic residues" evidence="1">
    <location>
        <begin position="906"/>
        <end position="929"/>
    </location>
</feature>
<dbReference type="InParanoid" id="A0A803JAH8"/>
<organism evidence="3">
    <name type="scientific">Xenopus tropicalis</name>
    <name type="common">Western clawed frog</name>
    <name type="synonym">Silurana tropicalis</name>
    <dbReference type="NCBI Taxonomy" id="8364"/>
    <lineage>
        <taxon>Eukaryota</taxon>
        <taxon>Metazoa</taxon>
        <taxon>Chordata</taxon>
        <taxon>Craniata</taxon>
        <taxon>Vertebrata</taxon>
        <taxon>Euteleostomi</taxon>
        <taxon>Amphibia</taxon>
        <taxon>Batrachia</taxon>
        <taxon>Anura</taxon>
        <taxon>Pipoidea</taxon>
        <taxon>Pipidae</taxon>
        <taxon>Xenopodinae</taxon>
        <taxon>Xenopus</taxon>
        <taxon>Silurana</taxon>
    </lineage>
</organism>
<sequence length="937" mass="105874">MSSVPGLECLQADDQGRDVEPHNGTNDFFTHECYERYSLKPSLAELFVLSRKQTEPGGVSKDEDEKLAQEPSVTTNTEVTSTSIAVEEPLLPEPRFPYPYFSSLTEQEQKIYVQLMIKFARKRWDFKPQMPQQKDYDYYLYLKAKSSKENAEFLKFLHNSARSCANDYEWLCPEADRYTQNLLKACQAFVKSYPEHYTVNKMTSILGGKFIPDLTLKLEKCLLKMGSAPFVKVKFPASEIDLSASFSKAFTYLPPEKKATVQHTSLITDPNVAKLALKYSPQVVLTSQVLYTLLNNHGPSYVEQWEIPLRVETITKAGEKPYKIVYMDTPLPKKELSMREKNKMFHEAPLDLFLKKNNNLLLEAVQLDKAEVLCQILSENSSERVHNSYKMDVDFETDVTELETFGSTKNTVFRDPKSAPESTKSISVKTSLVKKLEMEKQVIDTTRSGKIDGKISSQENFISTTQELWSDSDDESSFKGFLLVEVQDFQDESLNSYPTKIPEPRAVGFTANPSGKPDQSQSDSEDDKLVIDIDCRKNNKDTENSTLMPKSPTSTPFTCTKESESLPRKPTKALSKEFDPVGQILKMQKQLLKSGTTKTQEQSAVNPDSGHAAQQEVITPLNPSVSLVSDADNNSPMNQACNVKKSLLSKDLLAALEDETEYIAPTEGNSTYKLFSLDDMLLLIRSSVHKAYTYKRAHDKTTRKQVPVYVLTKINYQWCYGVEILTESEICKLWTESLLHSNSVLYIGHIDAFTSKFFMLEEITCERLNDMISNLKPINSLNILHHILKWVSDLQDGSYLLSHTSGDSSVCLYKSTSESCRGSYNLHDAHASLPKNLSTLCVPWVAVDSNLLLPYHIHNGRPPCTFPPPPVRKKEKPQVDEQKESQNNKETLAKPATNSEGPEPAKKKKKKNKGKRAARQQKLKDKKRACKAEAAAK</sequence>
<feature type="region of interest" description="Disordered" evidence="1">
    <location>
        <begin position="496"/>
        <end position="570"/>
    </location>
</feature>
<evidence type="ECO:0000313" key="3">
    <source>
        <dbReference type="Ensembl" id="ENSXETP00000104877"/>
    </source>
</evidence>
<feature type="compositionally biased region" description="Polar residues" evidence="1">
    <location>
        <begin position="511"/>
        <end position="522"/>
    </location>
</feature>